<dbReference type="GO" id="GO:0005737">
    <property type="term" value="C:cytoplasm"/>
    <property type="evidence" value="ECO:0007669"/>
    <property type="project" value="TreeGrafter"/>
</dbReference>
<dbReference type="EMBL" id="QXFU01001791">
    <property type="protein sequence ID" value="KAE8995446.1"/>
    <property type="molecule type" value="Genomic_DNA"/>
</dbReference>
<dbReference type="AlphaFoldDB" id="A0A6A3JUQ3"/>
<dbReference type="Proteomes" id="UP000429607">
    <property type="component" value="Unassembled WGS sequence"/>
</dbReference>
<dbReference type="EMBL" id="QXFT01001569">
    <property type="protein sequence ID" value="KAE9315296.1"/>
    <property type="molecule type" value="Genomic_DNA"/>
</dbReference>
<dbReference type="Pfam" id="PF13920">
    <property type="entry name" value="zf-C3HC4_3"/>
    <property type="match status" value="1"/>
</dbReference>
<dbReference type="PANTHER" id="PTHR22996">
    <property type="entry name" value="MAHOGUNIN"/>
    <property type="match status" value="1"/>
</dbReference>
<comment type="caution">
    <text evidence="5">The sequence shown here is derived from an EMBL/GenBank/DDBJ whole genome shotgun (WGS) entry which is preliminary data.</text>
</comment>
<dbReference type="GO" id="GO:0061630">
    <property type="term" value="F:ubiquitin protein ligase activity"/>
    <property type="evidence" value="ECO:0007669"/>
    <property type="project" value="UniProtKB-EC"/>
</dbReference>
<keyword evidence="2" id="KW-0812">Transmembrane</keyword>
<feature type="domain" description="RING-type" evidence="3">
    <location>
        <begin position="387"/>
        <end position="422"/>
    </location>
</feature>
<keyword evidence="1" id="KW-0863">Zinc-finger</keyword>
<feature type="transmembrane region" description="Helical" evidence="2">
    <location>
        <begin position="12"/>
        <end position="30"/>
    </location>
</feature>
<dbReference type="Proteomes" id="UP000434957">
    <property type="component" value="Unassembled WGS sequence"/>
</dbReference>
<reference evidence="7 9" key="1">
    <citation type="submission" date="2018-09" db="EMBL/GenBank/DDBJ databases">
        <title>Genomic investigation of the strawberry pathogen Phytophthora fragariae indicates pathogenicity is determined by transcriptional variation in three key races.</title>
        <authorList>
            <person name="Adams T.M."/>
            <person name="Armitage A.D."/>
            <person name="Sobczyk M.K."/>
            <person name="Bates H.J."/>
            <person name="Dunwell J.M."/>
            <person name="Nellist C.F."/>
            <person name="Harrison R.J."/>
        </authorList>
    </citation>
    <scope>NUCLEOTIDE SEQUENCE [LARGE SCALE GENOMIC DNA]</scope>
    <source>
        <strain evidence="5 7">SCRP249</strain>
        <strain evidence="4 9">SCRP324</strain>
        <strain evidence="6 8">SCRP333</strain>
    </source>
</reference>
<evidence type="ECO:0000313" key="5">
    <source>
        <dbReference type="EMBL" id="KAE8999040.1"/>
    </source>
</evidence>
<keyword evidence="2" id="KW-1133">Transmembrane helix</keyword>
<dbReference type="InterPro" id="IPR045194">
    <property type="entry name" value="MGRN1/RNF157-like"/>
</dbReference>
<evidence type="ECO:0000259" key="3">
    <source>
        <dbReference type="PROSITE" id="PS50089"/>
    </source>
</evidence>
<keyword evidence="8" id="KW-1185">Reference proteome</keyword>
<evidence type="ECO:0000313" key="7">
    <source>
        <dbReference type="Proteomes" id="UP000429607"/>
    </source>
</evidence>
<keyword evidence="1" id="KW-0862">Zinc</keyword>
<evidence type="ECO:0000256" key="2">
    <source>
        <dbReference type="SAM" id="Phobius"/>
    </source>
</evidence>
<dbReference type="SUPFAM" id="SSF57850">
    <property type="entry name" value="RING/U-box"/>
    <property type="match status" value="1"/>
</dbReference>
<protein>
    <recommendedName>
        <fullName evidence="3">RING-type domain-containing protein</fullName>
    </recommendedName>
</protein>
<dbReference type="PROSITE" id="PS50089">
    <property type="entry name" value="ZF_RING_2"/>
    <property type="match status" value="1"/>
</dbReference>
<keyword evidence="1" id="KW-0479">Metal-binding</keyword>
<dbReference type="OrthoDB" id="1711136at2759"/>
<accession>A0A6A3JUQ3</accession>
<dbReference type="GO" id="GO:0008270">
    <property type="term" value="F:zinc ion binding"/>
    <property type="evidence" value="ECO:0007669"/>
    <property type="project" value="UniProtKB-KW"/>
</dbReference>
<organism evidence="5 7">
    <name type="scientific">Phytophthora rubi</name>
    <dbReference type="NCBI Taxonomy" id="129364"/>
    <lineage>
        <taxon>Eukaryota</taxon>
        <taxon>Sar</taxon>
        <taxon>Stramenopiles</taxon>
        <taxon>Oomycota</taxon>
        <taxon>Peronosporomycetes</taxon>
        <taxon>Peronosporales</taxon>
        <taxon>Peronosporaceae</taxon>
        <taxon>Phytophthora</taxon>
    </lineage>
</organism>
<dbReference type="InterPro" id="IPR013083">
    <property type="entry name" value="Znf_RING/FYVE/PHD"/>
</dbReference>
<dbReference type="GO" id="GO:0016567">
    <property type="term" value="P:protein ubiquitination"/>
    <property type="evidence" value="ECO:0007669"/>
    <property type="project" value="TreeGrafter"/>
</dbReference>
<dbReference type="Proteomes" id="UP000435112">
    <property type="component" value="Unassembled WGS sequence"/>
</dbReference>
<dbReference type="EMBL" id="QXFV01001752">
    <property type="protein sequence ID" value="KAE8999040.1"/>
    <property type="molecule type" value="Genomic_DNA"/>
</dbReference>
<dbReference type="SMART" id="SM00184">
    <property type="entry name" value="RING"/>
    <property type="match status" value="1"/>
</dbReference>
<dbReference type="InterPro" id="IPR001841">
    <property type="entry name" value="Znf_RING"/>
</dbReference>
<sequence>MQSPSLPPELWNLSAVILLCGLMGWMIRLVRLMLIYLEARFAIQQNAVIHLEKLGPSLHVLRHASMWHFHQLLRTQLQTTSTSMKRVRVPFEIVASSVKLVESSAGQQPLMNLSIEVRSERKFVVQVFWDVKAGALEGACHSPTNASTDWPLKQRFHAVQPTRAARTAIHAMRSLPGKLYDRDHMNTPHRLLDDESGKDIGETNGTLKARRLGPCLTRLFGRNDSFRARCAMERKEGGAADEFVAPIPSEVLVDSPTGTSVESSVIATDCEEEKPPHPVTRSVEDRRYACVVVVGSPAFFENTAAPKSPSFSLNRRFSSSSSDSVRLEEDAAEDEVLCQCVAIDFLPTPARPSRVPVVVKKLNLTANNVFTSQEIFGRDSSSSGGECVICLEKPPGAVLLPCRHFCVCRECLEEIDQCPICRAKFSTYTSFN</sequence>
<gene>
    <name evidence="5" type="ORF">PR001_g19162</name>
    <name evidence="4" type="ORF">PR002_g19618</name>
    <name evidence="6" type="ORF">PR003_g19026</name>
</gene>
<evidence type="ECO:0000313" key="6">
    <source>
        <dbReference type="EMBL" id="KAE9315296.1"/>
    </source>
</evidence>
<evidence type="ECO:0000313" key="4">
    <source>
        <dbReference type="EMBL" id="KAE8995446.1"/>
    </source>
</evidence>
<evidence type="ECO:0000313" key="9">
    <source>
        <dbReference type="Proteomes" id="UP000435112"/>
    </source>
</evidence>
<evidence type="ECO:0000256" key="1">
    <source>
        <dbReference type="PROSITE-ProRule" id="PRU00175"/>
    </source>
</evidence>
<dbReference type="PANTHER" id="PTHR22996:SF0">
    <property type="entry name" value="RE60872P-RELATED"/>
    <property type="match status" value="1"/>
</dbReference>
<name>A0A6A3JUQ3_9STRA</name>
<evidence type="ECO:0000313" key="8">
    <source>
        <dbReference type="Proteomes" id="UP000434957"/>
    </source>
</evidence>
<proteinExistence type="predicted"/>
<keyword evidence="2" id="KW-0472">Membrane</keyword>
<dbReference type="Gene3D" id="3.30.40.10">
    <property type="entry name" value="Zinc/RING finger domain, C3HC4 (zinc finger)"/>
    <property type="match status" value="1"/>
</dbReference>